<sequence length="768" mass="88355">MSSNKYIKIKLDGQPLDLTDTDIQISINYQVEDTDDFTKKKSSEAFNITVPATINNDQLANTLHNPDIEDMTDGKAFRSYRNGSIEANGDELLVGKAFLTSATHTNRPISYQYDFYGNNGDWIIPLKETTLFDLLKHINFTFTKDVIVDSWEFNGRLEGLPYVFAPVRYRAPMDIYDETIVDGDYKDDNMTALYMKPSISVYWLIYWGLKSVGYQIQSTFMDTDYFVRQVMPWTWGNFLNAEGNRQDNLKFLAKGTERVQSPNNYDAYIDVKASNDFEEGGYDTNNVYTYSSVDCEMKWTYPTAFDYKTIKATFNLQIDWEVLLNTNREVLVRVDWIVNGGAPIEHEVVHASTGPTFGFQKRDVFDDFFTVEVNALDTISAKVYVKTTGTSVGVSWAKLEVIQFTISDITIPLGGEINFENYNGLKNYKFLDFLAGIFDCYNIIPGTDPVNKVVLMEPAHPYSLDNSATPTHAGYFNADYLDWNDKQDLSKESTIELYRDYERELTMKFKDDSNDGLLKVVQERNSTTLAAAKYVFPERFKAEKKDLENRFFSPVMHYEVAQWQGIATPAKTPQMICIVPENVSNTSNEESQHTFAPKLAYYKGVVSDAGGWRFDGDEYTTFPFMFAVNYQPGGQDDPILSYCDEITGSARGKGLLRRFFLQRFAIMRNGQFYTTFFRLNNKDATNWYHREHKICRGQRWELVKMTNYRPLSEGSTECYLRKWSPITEEDYNSVFPSFKLTPDKYDTKYSPLKCLAKDVPGPLNETEL</sequence>
<organism evidence="1 2">
    <name type="scientific">Chitinophaga tropicalis</name>
    <dbReference type="NCBI Taxonomy" id="2683588"/>
    <lineage>
        <taxon>Bacteria</taxon>
        <taxon>Pseudomonadati</taxon>
        <taxon>Bacteroidota</taxon>
        <taxon>Chitinophagia</taxon>
        <taxon>Chitinophagales</taxon>
        <taxon>Chitinophagaceae</taxon>
        <taxon>Chitinophaga</taxon>
    </lineage>
</organism>
<evidence type="ECO:0000313" key="2">
    <source>
        <dbReference type="Proteomes" id="UP000461730"/>
    </source>
</evidence>
<evidence type="ECO:0000313" key="1">
    <source>
        <dbReference type="EMBL" id="MVT11376.1"/>
    </source>
</evidence>
<dbReference type="AlphaFoldDB" id="A0A7K1UAQ0"/>
<reference evidence="1 2" key="1">
    <citation type="submission" date="2019-12" db="EMBL/GenBank/DDBJ databases">
        <title>Chitinophaga sp. strain ysch24 (GDMCC 1.1355), whole genome shotgun sequence.</title>
        <authorList>
            <person name="Zhang X."/>
        </authorList>
    </citation>
    <scope>NUCLEOTIDE SEQUENCE [LARGE SCALE GENOMIC DNA]</scope>
    <source>
        <strain evidence="2">ysch24</strain>
    </source>
</reference>
<accession>A0A7K1UAQ0</accession>
<proteinExistence type="predicted"/>
<dbReference type="RefSeq" id="WP_157308803.1">
    <property type="nucleotide sequence ID" value="NZ_WRXN01000013.1"/>
</dbReference>
<comment type="caution">
    <text evidence="1">The sequence shown here is derived from an EMBL/GenBank/DDBJ whole genome shotgun (WGS) entry which is preliminary data.</text>
</comment>
<protein>
    <submittedName>
        <fullName evidence="1">Uncharacterized protein</fullName>
    </submittedName>
</protein>
<dbReference type="EMBL" id="WRXN01000013">
    <property type="protein sequence ID" value="MVT11376.1"/>
    <property type="molecule type" value="Genomic_DNA"/>
</dbReference>
<gene>
    <name evidence="1" type="ORF">GO493_24130</name>
</gene>
<dbReference type="Proteomes" id="UP000461730">
    <property type="component" value="Unassembled WGS sequence"/>
</dbReference>
<keyword evidence="2" id="KW-1185">Reference proteome</keyword>
<name>A0A7K1UAQ0_9BACT</name>